<organism evidence="16 17">
    <name type="scientific">Bowdeniella nasicola</name>
    <dbReference type="NCBI Taxonomy" id="208480"/>
    <lineage>
        <taxon>Bacteria</taxon>
        <taxon>Bacillati</taxon>
        <taxon>Actinomycetota</taxon>
        <taxon>Actinomycetes</taxon>
        <taxon>Actinomycetales</taxon>
        <taxon>Actinomycetaceae</taxon>
        <taxon>Bowdeniella</taxon>
    </lineage>
</organism>
<evidence type="ECO:0000256" key="10">
    <source>
        <dbReference type="ARBA" id="ARBA00022840"/>
    </source>
</evidence>
<dbReference type="PRINTS" id="PR00344">
    <property type="entry name" value="BCTRLSENSOR"/>
</dbReference>
<evidence type="ECO:0000256" key="9">
    <source>
        <dbReference type="ARBA" id="ARBA00022777"/>
    </source>
</evidence>
<comment type="catalytic activity">
    <reaction evidence="1">
        <text>ATP + protein L-histidine = ADP + protein N-phospho-L-histidine.</text>
        <dbReference type="EC" id="2.7.13.3"/>
    </reaction>
</comment>
<dbReference type="FunFam" id="3.30.565.10:FF:000023">
    <property type="entry name" value="PAS domain-containing sensor histidine kinase"/>
    <property type="match status" value="1"/>
</dbReference>
<dbReference type="GO" id="GO:0045121">
    <property type="term" value="C:membrane raft"/>
    <property type="evidence" value="ECO:0007669"/>
    <property type="project" value="UniProtKB-SubCell"/>
</dbReference>
<proteinExistence type="predicted"/>
<evidence type="ECO:0000256" key="7">
    <source>
        <dbReference type="ARBA" id="ARBA00022679"/>
    </source>
</evidence>
<keyword evidence="9 16" id="KW-0418">Kinase</keyword>
<protein>
    <recommendedName>
        <fullName evidence="13">Sensor-like histidine kinase SenX3</fullName>
        <ecNumber evidence="4">2.7.13.3</ecNumber>
    </recommendedName>
</protein>
<dbReference type="InterPro" id="IPR036097">
    <property type="entry name" value="HisK_dim/P_sf"/>
</dbReference>
<keyword evidence="8" id="KW-0547">Nucleotide-binding</keyword>
<gene>
    <name evidence="16" type="ORF">SAMN02910418_01162</name>
</gene>
<dbReference type="FunFam" id="1.10.287.130:FF:000001">
    <property type="entry name" value="Two-component sensor histidine kinase"/>
    <property type="match status" value="1"/>
</dbReference>
<dbReference type="CDD" id="cd00075">
    <property type="entry name" value="HATPase"/>
    <property type="match status" value="1"/>
</dbReference>
<keyword evidence="7" id="KW-0808">Transferase</keyword>
<reference evidence="17" key="1">
    <citation type="submission" date="2016-10" db="EMBL/GenBank/DDBJ databases">
        <authorList>
            <person name="Varghese N."/>
            <person name="Submissions S."/>
        </authorList>
    </citation>
    <scope>NUCLEOTIDE SEQUENCE [LARGE SCALE GENOMIC DNA]</scope>
    <source>
        <strain evidence="17">KPR-1</strain>
    </source>
</reference>
<dbReference type="GO" id="GO:0005524">
    <property type="term" value="F:ATP binding"/>
    <property type="evidence" value="ECO:0007669"/>
    <property type="project" value="UniProtKB-KW"/>
</dbReference>
<dbReference type="SUPFAM" id="SSF47384">
    <property type="entry name" value="Homodimeric domain of signal transducing histidine kinase"/>
    <property type="match status" value="1"/>
</dbReference>
<dbReference type="EMBL" id="FNQV01000006">
    <property type="protein sequence ID" value="SEA23364.1"/>
    <property type="molecule type" value="Genomic_DNA"/>
</dbReference>
<keyword evidence="10" id="KW-0067">ATP-binding</keyword>
<dbReference type="GO" id="GO:0016036">
    <property type="term" value="P:cellular response to phosphate starvation"/>
    <property type="evidence" value="ECO:0007669"/>
    <property type="project" value="TreeGrafter"/>
</dbReference>
<dbReference type="CDD" id="cd00082">
    <property type="entry name" value="HisKA"/>
    <property type="match status" value="1"/>
</dbReference>
<evidence type="ECO:0000256" key="2">
    <source>
        <dbReference type="ARBA" id="ARBA00004236"/>
    </source>
</evidence>
<dbReference type="PROSITE" id="PS50109">
    <property type="entry name" value="HIS_KIN"/>
    <property type="match status" value="1"/>
</dbReference>
<dbReference type="GO" id="GO:0005886">
    <property type="term" value="C:plasma membrane"/>
    <property type="evidence" value="ECO:0007669"/>
    <property type="project" value="UniProtKB-SubCell"/>
</dbReference>
<evidence type="ECO:0000259" key="15">
    <source>
        <dbReference type="PROSITE" id="PS50109"/>
    </source>
</evidence>
<evidence type="ECO:0000256" key="8">
    <source>
        <dbReference type="ARBA" id="ARBA00022741"/>
    </source>
</evidence>
<keyword evidence="11" id="KW-0902">Two-component regulatory system</keyword>
<dbReference type="SMART" id="SM00387">
    <property type="entry name" value="HATPase_c"/>
    <property type="match status" value="1"/>
</dbReference>
<dbReference type="GO" id="GO:0000155">
    <property type="term" value="F:phosphorelay sensor kinase activity"/>
    <property type="evidence" value="ECO:0007669"/>
    <property type="project" value="InterPro"/>
</dbReference>
<dbReference type="Pfam" id="PF02518">
    <property type="entry name" value="HATPase_c"/>
    <property type="match status" value="1"/>
</dbReference>
<dbReference type="InterPro" id="IPR036890">
    <property type="entry name" value="HATPase_C_sf"/>
</dbReference>
<accession>A0A1H3ZJE1</accession>
<evidence type="ECO:0000256" key="6">
    <source>
        <dbReference type="ARBA" id="ARBA00022553"/>
    </source>
</evidence>
<evidence type="ECO:0000256" key="4">
    <source>
        <dbReference type="ARBA" id="ARBA00012438"/>
    </source>
</evidence>
<evidence type="ECO:0000256" key="12">
    <source>
        <dbReference type="ARBA" id="ARBA00023136"/>
    </source>
</evidence>
<dbReference type="PANTHER" id="PTHR45453:SF1">
    <property type="entry name" value="PHOSPHATE REGULON SENSOR PROTEIN PHOR"/>
    <property type="match status" value="1"/>
</dbReference>
<feature type="transmembrane region" description="Helical" evidence="14">
    <location>
        <begin position="20"/>
        <end position="41"/>
    </location>
</feature>
<dbReference type="Pfam" id="PF00512">
    <property type="entry name" value="HisKA"/>
    <property type="match status" value="1"/>
</dbReference>
<evidence type="ECO:0000256" key="1">
    <source>
        <dbReference type="ARBA" id="ARBA00000085"/>
    </source>
</evidence>
<dbReference type="GO" id="GO:0004721">
    <property type="term" value="F:phosphoprotein phosphatase activity"/>
    <property type="evidence" value="ECO:0007669"/>
    <property type="project" value="TreeGrafter"/>
</dbReference>
<dbReference type="EC" id="2.7.13.3" evidence="4"/>
<dbReference type="OrthoDB" id="9813151at2"/>
<dbReference type="InterPro" id="IPR005467">
    <property type="entry name" value="His_kinase_dom"/>
</dbReference>
<evidence type="ECO:0000256" key="11">
    <source>
        <dbReference type="ARBA" id="ARBA00023012"/>
    </source>
</evidence>
<keyword evidence="5" id="KW-1003">Cell membrane</keyword>
<dbReference type="Gene3D" id="1.10.287.130">
    <property type="match status" value="1"/>
</dbReference>
<keyword evidence="14" id="KW-0812">Transmembrane</keyword>
<dbReference type="SUPFAM" id="SSF55874">
    <property type="entry name" value="ATPase domain of HSP90 chaperone/DNA topoisomerase II/histidine kinase"/>
    <property type="match status" value="1"/>
</dbReference>
<keyword evidence="17" id="KW-1185">Reference proteome</keyword>
<dbReference type="InterPro" id="IPR003594">
    <property type="entry name" value="HATPase_dom"/>
</dbReference>
<dbReference type="InterPro" id="IPR004358">
    <property type="entry name" value="Sig_transdc_His_kin-like_C"/>
</dbReference>
<keyword evidence="12 14" id="KW-0472">Membrane</keyword>
<evidence type="ECO:0000256" key="13">
    <source>
        <dbReference type="ARBA" id="ARBA00039401"/>
    </source>
</evidence>
<comment type="subcellular location">
    <subcellularLocation>
        <location evidence="2">Cell membrane</location>
    </subcellularLocation>
    <subcellularLocation>
        <location evidence="3">Membrane raft</location>
        <topology evidence="3">Multi-pass membrane protein</topology>
    </subcellularLocation>
</comment>
<dbReference type="InterPro" id="IPR050351">
    <property type="entry name" value="BphY/WalK/GraS-like"/>
</dbReference>
<dbReference type="SMART" id="SM00388">
    <property type="entry name" value="HisKA"/>
    <property type="match status" value="1"/>
</dbReference>
<evidence type="ECO:0000313" key="17">
    <source>
        <dbReference type="Proteomes" id="UP000199288"/>
    </source>
</evidence>
<evidence type="ECO:0000256" key="3">
    <source>
        <dbReference type="ARBA" id="ARBA00004314"/>
    </source>
</evidence>
<name>A0A1H3ZJE1_9ACTO</name>
<dbReference type="AlphaFoldDB" id="A0A1H3ZJE1"/>
<evidence type="ECO:0000313" key="16">
    <source>
        <dbReference type="EMBL" id="SEA23364.1"/>
    </source>
</evidence>
<evidence type="ECO:0000256" key="14">
    <source>
        <dbReference type="SAM" id="Phobius"/>
    </source>
</evidence>
<feature type="domain" description="Histidine kinase" evidence="15">
    <location>
        <begin position="174"/>
        <end position="390"/>
    </location>
</feature>
<dbReference type="Gene3D" id="3.30.565.10">
    <property type="entry name" value="Histidine kinase-like ATPase, C-terminal domain"/>
    <property type="match status" value="1"/>
</dbReference>
<keyword evidence="6" id="KW-0597">Phosphoprotein</keyword>
<dbReference type="PANTHER" id="PTHR45453">
    <property type="entry name" value="PHOSPHATE REGULON SENSOR PROTEIN PHOR"/>
    <property type="match status" value="1"/>
</dbReference>
<evidence type="ECO:0000256" key="5">
    <source>
        <dbReference type="ARBA" id="ARBA00022475"/>
    </source>
</evidence>
<sequence length="402" mass="43420">MGSAGTSPDFAPTVSDVDTPWQAIIAALLGLFVGSVAVASFRFSQRQMRGKDPEPSEDITPDESNILAVLSGGIVLLKDSGEVLRADATAVSLGLVVDNELVNGRVRELFERAVATDTAVQEDVEVPRSTLAGSSVYYLTLRFSHLPRGRILLAAADRTEKVRLENTRRDFMQNVSHELKTPVGALALLAETVHDSAEDPQAVQHFSSRMKREATRLGRLVKEIIALSQLESPDALVKPSLVEVDEVVAEAIDRVRVAASSAQVELVSGGTPGLQVYGDPGLLMTAVRNLLDNAIRYSEPNTRVNLGVSGDAEVVRIAVVDEGIGVALDQRDRIFERFYRIDDARSRDTGGTGLGLSIVKHIAADHGGTVTIWSEPRRGSTFTLIIPRAFPKGRDAESKEHL</sequence>
<dbReference type="Proteomes" id="UP000199288">
    <property type="component" value="Unassembled WGS sequence"/>
</dbReference>
<dbReference type="InterPro" id="IPR003661">
    <property type="entry name" value="HisK_dim/P_dom"/>
</dbReference>
<keyword evidence="14" id="KW-1133">Transmembrane helix</keyword>